<dbReference type="STRING" id="1396826.PHA8399_03111"/>
<organism evidence="6 7">
    <name type="scientific">Leisingera aquaemixtae</name>
    <dbReference type="NCBI Taxonomy" id="1396826"/>
    <lineage>
        <taxon>Bacteria</taxon>
        <taxon>Pseudomonadati</taxon>
        <taxon>Pseudomonadota</taxon>
        <taxon>Alphaproteobacteria</taxon>
        <taxon>Rhodobacterales</taxon>
        <taxon>Roseobacteraceae</taxon>
        <taxon>Leisingera</taxon>
    </lineage>
</organism>
<dbReference type="Gene3D" id="3.90.1590.10">
    <property type="entry name" value="glutathione-dependent formaldehyde- activating enzyme (gfa)"/>
    <property type="match status" value="1"/>
</dbReference>
<dbReference type="RefSeq" id="WP_058287006.1">
    <property type="nucleotide sequence ID" value="NZ_CYSR01000030.1"/>
</dbReference>
<dbReference type="AlphaFoldDB" id="A0A0P1HY50"/>
<evidence type="ECO:0000256" key="2">
    <source>
        <dbReference type="ARBA" id="ARBA00022723"/>
    </source>
</evidence>
<evidence type="ECO:0000256" key="3">
    <source>
        <dbReference type="ARBA" id="ARBA00022833"/>
    </source>
</evidence>
<keyword evidence="2" id="KW-0479">Metal-binding</keyword>
<keyword evidence="4" id="KW-0456">Lyase</keyword>
<reference evidence="6 7" key="1">
    <citation type="submission" date="2015-09" db="EMBL/GenBank/DDBJ databases">
        <authorList>
            <consortium name="Swine Surveillance"/>
        </authorList>
    </citation>
    <scope>NUCLEOTIDE SEQUENCE [LARGE SCALE GENOMIC DNA]</scope>
    <source>
        <strain evidence="6 7">CECT 8399</strain>
    </source>
</reference>
<feature type="domain" description="CENP-V/GFA" evidence="5">
    <location>
        <begin position="8"/>
        <end position="116"/>
    </location>
</feature>
<dbReference type="Proteomes" id="UP000051326">
    <property type="component" value="Unassembled WGS sequence"/>
</dbReference>
<evidence type="ECO:0000313" key="7">
    <source>
        <dbReference type="Proteomes" id="UP000051326"/>
    </source>
</evidence>
<proteinExistence type="inferred from homology"/>
<dbReference type="PANTHER" id="PTHR33337:SF40">
    <property type="entry name" value="CENP-V_GFA DOMAIN-CONTAINING PROTEIN-RELATED"/>
    <property type="match status" value="1"/>
</dbReference>
<gene>
    <name evidence="6" type="ORF">PHA8399_03111</name>
</gene>
<name>A0A0P1HY50_9RHOB</name>
<dbReference type="PANTHER" id="PTHR33337">
    <property type="entry name" value="GFA DOMAIN-CONTAINING PROTEIN"/>
    <property type="match status" value="1"/>
</dbReference>
<dbReference type="InterPro" id="IPR011057">
    <property type="entry name" value="Mss4-like_sf"/>
</dbReference>
<dbReference type="Pfam" id="PF04828">
    <property type="entry name" value="GFA"/>
    <property type="match status" value="1"/>
</dbReference>
<dbReference type="GO" id="GO:0046872">
    <property type="term" value="F:metal ion binding"/>
    <property type="evidence" value="ECO:0007669"/>
    <property type="project" value="UniProtKB-KW"/>
</dbReference>
<sequence>MTTAEFPMTGSCRCGATVIEVSAAPVLTAACHCRGCQKMSASAFSLTAMFPAEAFRVVQGAPAVGGAKGPELAHYCCPECMTWMFTRITGVEAFVNVRPVMFDDISWFRPFVETWTAARLPFAGVAVEHSFSQFPSMEEFGALLEAFAAAG</sequence>
<dbReference type="PROSITE" id="PS51891">
    <property type="entry name" value="CENP_V_GFA"/>
    <property type="match status" value="1"/>
</dbReference>
<dbReference type="EMBL" id="CYSR01000030">
    <property type="protein sequence ID" value="CUI00971.1"/>
    <property type="molecule type" value="Genomic_DNA"/>
</dbReference>
<comment type="similarity">
    <text evidence="1">Belongs to the Gfa family.</text>
</comment>
<dbReference type="GO" id="GO:0016846">
    <property type="term" value="F:carbon-sulfur lyase activity"/>
    <property type="evidence" value="ECO:0007669"/>
    <property type="project" value="InterPro"/>
</dbReference>
<dbReference type="SUPFAM" id="SSF51316">
    <property type="entry name" value="Mss4-like"/>
    <property type="match status" value="1"/>
</dbReference>
<evidence type="ECO:0000259" key="5">
    <source>
        <dbReference type="PROSITE" id="PS51891"/>
    </source>
</evidence>
<evidence type="ECO:0000256" key="1">
    <source>
        <dbReference type="ARBA" id="ARBA00005495"/>
    </source>
</evidence>
<accession>A0A0P1HY50</accession>
<evidence type="ECO:0000313" key="6">
    <source>
        <dbReference type="EMBL" id="CUI00971.1"/>
    </source>
</evidence>
<protein>
    <recommendedName>
        <fullName evidence="5">CENP-V/GFA domain-containing protein</fullName>
    </recommendedName>
</protein>
<dbReference type="InterPro" id="IPR006913">
    <property type="entry name" value="CENP-V/GFA"/>
</dbReference>
<evidence type="ECO:0000256" key="4">
    <source>
        <dbReference type="ARBA" id="ARBA00023239"/>
    </source>
</evidence>
<keyword evidence="3" id="KW-0862">Zinc</keyword>